<evidence type="ECO:0008006" key="2">
    <source>
        <dbReference type="Google" id="ProtNLM"/>
    </source>
</evidence>
<sequence length="90" mass="9970">MTDRKHPTADELSTAIQNRTFKLGSGAQGDVYKIQIGDTQCFYAAKTAVVVSNSNSIRMEGSILKFIKDKLGCNDYILCFTAVLEVNNKY</sequence>
<name>A0A6C0CNU4_9ZZZZ</name>
<proteinExistence type="predicted"/>
<dbReference type="SUPFAM" id="SSF56112">
    <property type="entry name" value="Protein kinase-like (PK-like)"/>
    <property type="match status" value="1"/>
</dbReference>
<evidence type="ECO:0000313" key="1">
    <source>
        <dbReference type="EMBL" id="QHT05135.1"/>
    </source>
</evidence>
<accession>A0A6C0CNU4</accession>
<dbReference type="AlphaFoldDB" id="A0A6C0CNU4"/>
<organism evidence="1">
    <name type="scientific">viral metagenome</name>
    <dbReference type="NCBI Taxonomy" id="1070528"/>
    <lineage>
        <taxon>unclassified sequences</taxon>
        <taxon>metagenomes</taxon>
        <taxon>organismal metagenomes</taxon>
    </lineage>
</organism>
<dbReference type="EMBL" id="MN739449">
    <property type="protein sequence ID" value="QHT05135.1"/>
    <property type="molecule type" value="Genomic_DNA"/>
</dbReference>
<dbReference type="InterPro" id="IPR011009">
    <property type="entry name" value="Kinase-like_dom_sf"/>
</dbReference>
<protein>
    <recommendedName>
        <fullName evidence="2">Protein kinase domain-containing protein</fullName>
    </recommendedName>
</protein>
<reference evidence="1" key="1">
    <citation type="journal article" date="2020" name="Nature">
        <title>Giant virus diversity and host interactions through global metagenomics.</title>
        <authorList>
            <person name="Schulz F."/>
            <person name="Roux S."/>
            <person name="Paez-Espino D."/>
            <person name="Jungbluth S."/>
            <person name="Walsh D.A."/>
            <person name="Denef V.J."/>
            <person name="McMahon K.D."/>
            <person name="Konstantinidis K.T."/>
            <person name="Eloe-Fadrosh E.A."/>
            <person name="Kyrpides N.C."/>
            <person name="Woyke T."/>
        </authorList>
    </citation>
    <scope>NUCLEOTIDE SEQUENCE</scope>
    <source>
        <strain evidence="1">GVMAG-M-3300021354-14</strain>
    </source>
</reference>